<feature type="compositionally biased region" description="Gly residues" evidence="1">
    <location>
        <begin position="1"/>
        <end position="11"/>
    </location>
</feature>
<accession>A0AAV2J003</accession>
<evidence type="ECO:0008006" key="5">
    <source>
        <dbReference type="Google" id="ProtNLM"/>
    </source>
</evidence>
<organism evidence="3 4">
    <name type="scientific">Knipowitschia caucasica</name>
    <name type="common">Caucasian dwarf goby</name>
    <name type="synonym">Pomatoschistus caucasicus</name>
    <dbReference type="NCBI Taxonomy" id="637954"/>
    <lineage>
        <taxon>Eukaryota</taxon>
        <taxon>Metazoa</taxon>
        <taxon>Chordata</taxon>
        <taxon>Craniata</taxon>
        <taxon>Vertebrata</taxon>
        <taxon>Euteleostomi</taxon>
        <taxon>Actinopterygii</taxon>
        <taxon>Neopterygii</taxon>
        <taxon>Teleostei</taxon>
        <taxon>Neoteleostei</taxon>
        <taxon>Acanthomorphata</taxon>
        <taxon>Gobiaria</taxon>
        <taxon>Gobiiformes</taxon>
        <taxon>Gobioidei</taxon>
        <taxon>Gobiidae</taxon>
        <taxon>Gobiinae</taxon>
        <taxon>Knipowitschia</taxon>
    </lineage>
</organism>
<evidence type="ECO:0000256" key="2">
    <source>
        <dbReference type="SAM" id="Phobius"/>
    </source>
</evidence>
<keyword evidence="4" id="KW-1185">Reference proteome</keyword>
<dbReference type="GO" id="GO:0042470">
    <property type="term" value="C:melanosome"/>
    <property type="evidence" value="ECO:0007669"/>
    <property type="project" value="InterPro"/>
</dbReference>
<dbReference type="AlphaFoldDB" id="A0AAV2J003"/>
<proteinExistence type="predicted"/>
<gene>
    <name evidence="3" type="ORF">KC01_LOCUS1799</name>
</gene>
<dbReference type="EMBL" id="OZ035823">
    <property type="protein sequence ID" value="CAL1569347.1"/>
    <property type="molecule type" value="Genomic_DNA"/>
</dbReference>
<dbReference type="Pfam" id="PF14991">
    <property type="entry name" value="MLANA"/>
    <property type="match status" value="1"/>
</dbReference>
<keyword evidence="2" id="KW-1133">Transmembrane helix</keyword>
<evidence type="ECO:0000256" key="1">
    <source>
        <dbReference type="SAM" id="MobiDB-lite"/>
    </source>
</evidence>
<protein>
    <recommendedName>
        <fullName evidence="5">Melanoma antigen recognized by T-cells 1</fullName>
    </recommendedName>
</protein>
<dbReference type="PANTHER" id="PTHR15305">
    <property type="entry name" value="MELANOMA ANTIGEN RECOGNIZED BY T-CELLS 1"/>
    <property type="match status" value="1"/>
</dbReference>
<feature type="transmembrane region" description="Helical" evidence="2">
    <location>
        <begin position="113"/>
        <end position="134"/>
    </location>
</feature>
<dbReference type="Proteomes" id="UP001497482">
    <property type="component" value="Chromosome 1"/>
</dbReference>
<evidence type="ECO:0000313" key="4">
    <source>
        <dbReference type="Proteomes" id="UP001497482"/>
    </source>
</evidence>
<evidence type="ECO:0000313" key="3">
    <source>
        <dbReference type="EMBL" id="CAL1569347.1"/>
    </source>
</evidence>
<keyword evidence="2" id="KW-0812">Transmembrane</keyword>
<dbReference type="InterPro" id="IPR029242">
    <property type="entry name" value="MLANA"/>
</dbReference>
<keyword evidence="2" id="KW-0472">Membrane</keyword>
<dbReference type="PANTHER" id="PTHR15305:SF0">
    <property type="entry name" value="MELANOMA ANTIGEN RECOGNIZED BY T-CELLS 1"/>
    <property type="match status" value="1"/>
</dbReference>
<name>A0AAV2J003_KNICA</name>
<sequence>MRKRSGSGGGGEGEEQWDGSWKREQLPLHPAVHSARLRRGSCCGRDTDTRLGETCRLILDLDLDLVFSSHTFKTTKVLFPALMRCNRTDGMPRGDFNIYFSSGRGGYVRAEEAVGITLLVIILAALLLVGCWYFKKRSGYKILGNSRSGSPGFTRVYSEPGTSGENKMALTDFGSFRNAVPNAPPAYDKISSGQLPPPYSP</sequence>
<reference evidence="3 4" key="1">
    <citation type="submission" date="2024-04" db="EMBL/GenBank/DDBJ databases">
        <authorList>
            <person name="Waldvogel A.-M."/>
            <person name="Schoenle A."/>
        </authorList>
    </citation>
    <scope>NUCLEOTIDE SEQUENCE [LARGE SCALE GENOMIC DNA]</scope>
</reference>
<feature type="region of interest" description="Disordered" evidence="1">
    <location>
        <begin position="1"/>
        <end position="20"/>
    </location>
</feature>